<gene>
    <name evidence="1" type="ORF">WQQ_23480</name>
</gene>
<sequence>MHRPTQLSSFFLGGFECSSHRREDGRRLDLLASTAHDRNAAADYKRMREHGLLTVRDGLRWHLIEKSPWQYDWSSFLPMLRAARENRIQVIWDLCHYGWPDDLDIWSPAFVDRFAAFAKAAAAVMRDEGIAAPLVCPVNEISYWSWAGGEMSKFWPLGRKRGDELKRQLARAAIASVDALRGVVPQVRTVFADPAINVVAASPDRRSDAERARLAQYAAWDLLTGREQPELGGHDDIIDLIGVNYYSDNQWVLGGKTIPPSDKRYRPFSDMLGEIHSRYAKPILIAETGAEGDARAKWLRYVCDEVLQALDRDVPVEGVCLYPVLDYPGWINDRHCETGLFGFADAEGQRSVNAGLARQLAFEQARVASVAASVSSLATEPA</sequence>
<accession>I8I695</accession>
<keyword evidence="2" id="KW-1185">Reference proteome</keyword>
<dbReference type="AlphaFoldDB" id="I8I695"/>
<dbReference type="Gene3D" id="3.20.20.80">
    <property type="entry name" value="Glycosidases"/>
    <property type="match status" value="1"/>
</dbReference>
<dbReference type="SUPFAM" id="SSF51445">
    <property type="entry name" value="(Trans)glycosidases"/>
    <property type="match status" value="1"/>
</dbReference>
<dbReference type="PATRIC" id="fig|1172194.4.peg.2268"/>
<evidence type="ECO:0000313" key="2">
    <source>
        <dbReference type="Proteomes" id="UP000003704"/>
    </source>
</evidence>
<reference evidence="1 2" key="1">
    <citation type="journal article" date="2012" name="J. Bacteriol.">
        <title>Genome Sequence of n-Alkane-Degrading Hydrocarboniphaga effusa Strain AP103T (ATCC BAA-332T).</title>
        <authorList>
            <person name="Chang H.K."/>
            <person name="Zylstra G.J."/>
            <person name="Chae J.C."/>
        </authorList>
    </citation>
    <scope>NUCLEOTIDE SEQUENCE [LARGE SCALE GENOMIC DNA]</scope>
    <source>
        <strain evidence="1 2">AP103</strain>
    </source>
</reference>
<dbReference type="EMBL" id="AKGD01000001">
    <property type="protein sequence ID" value="EIT72211.1"/>
    <property type="molecule type" value="Genomic_DNA"/>
</dbReference>
<name>I8I695_9GAMM</name>
<protein>
    <submittedName>
        <fullName evidence="1">Beta-glucosidase/6-phospho-beta-glucosidase/beta-galactosidase</fullName>
    </submittedName>
</protein>
<comment type="caution">
    <text evidence="1">The sequence shown here is derived from an EMBL/GenBank/DDBJ whole genome shotgun (WGS) entry which is preliminary data.</text>
</comment>
<dbReference type="Proteomes" id="UP000003704">
    <property type="component" value="Unassembled WGS sequence"/>
</dbReference>
<proteinExistence type="predicted"/>
<dbReference type="STRING" id="1172194.WQQ_23480"/>
<evidence type="ECO:0000313" key="1">
    <source>
        <dbReference type="EMBL" id="EIT72211.1"/>
    </source>
</evidence>
<organism evidence="1 2">
    <name type="scientific">Hydrocarboniphaga effusa AP103</name>
    <dbReference type="NCBI Taxonomy" id="1172194"/>
    <lineage>
        <taxon>Bacteria</taxon>
        <taxon>Pseudomonadati</taxon>
        <taxon>Pseudomonadota</taxon>
        <taxon>Gammaproteobacteria</taxon>
        <taxon>Nevskiales</taxon>
        <taxon>Nevskiaceae</taxon>
        <taxon>Hydrocarboniphaga</taxon>
    </lineage>
</organism>
<dbReference type="RefSeq" id="WP_007185291.1">
    <property type="nucleotide sequence ID" value="NZ_AKGD01000001.1"/>
</dbReference>
<dbReference type="InterPro" id="IPR017853">
    <property type="entry name" value="GH"/>
</dbReference>
<dbReference type="OrthoDB" id="9816564at2"/>